<keyword evidence="6" id="KW-0106">Calcium</keyword>
<dbReference type="Pfam" id="PF09286">
    <property type="entry name" value="Pro-kuma_activ"/>
    <property type="match status" value="1"/>
</dbReference>
<dbReference type="RefSeq" id="WP_214159017.1">
    <property type="nucleotide sequence ID" value="NZ_JAHBAY010000012.1"/>
</dbReference>
<sequence length="660" mass="67998">MRSSSGRPGQPGRAVAVLAAATLTLVGLGAAPALAAGPPRVPVDNAQPALTGASVTGTPDADDSVPVTVYLRNRDQAGLTRLIDRLSDPASANYGQYLTAAQFSARFAPTRASVAAVRDFLTDSGLTVTGVAGNSAYVEARGPVSKVQKAFSTTLKNYRQKKTTFRAASSTPTVPSALDDVVLGVSGLASVSQLMTPASTGSAPPSDAFVNAGPCSTYYGQKTATTLPSAYGKKQPYAPCGYEPDQLQGAYGITGAIDRGNNGKGVTVAITDAYASPTARADANTYATRHGQKALGARQYTEVLPSSYRYGYDDAVNGDQCGEQGWYGEQTLDIEAVHATAPGANITYVASPSCDNADFAKTLIKVVSGHLADIVTNSWGGSDESNGSDLLDQVYQAVFQQAAVTGIGFYFSSGDSGDGASGNAGTPTAQAPANSPYVTAVGGTSLAVAKNDTRIWETGWSTGRSALSADGTSWDPAPPGDYLYGAGGGTSRVYAQPKYQKGVVPRSLATRYSTRPARVVPDVSALGDPNTGMLVGQTQTFPDGTVRYGEYRIGGTSLASPLFAGIMALADQAAGRPHGFANPALYKLYGSGALYDPKPKGGLGVVRNDYVNGVDATDGTSFTLRSIDVTVGTILRTRTGYDDITGIGSPSGKAFLKKLS</sequence>
<keyword evidence="8" id="KW-0732">Signal</keyword>
<evidence type="ECO:0000259" key="9">
    <source>
        <dbReference type="PROSITE" id="PS51695"/>
    </source>
</evidence>
<dbReference type="Pfam" id="PF00082">
    <property type="entry name" value="Peptidase_S8"/>
    <property type="match status" value="1"/>
</dbReference>
<dbReference type="InterPro" id="IPR030400">
    <property type="entry name" value="Sedolisin_dom"/>
</dbReference>
<feature type="domain" description="Peptidase S53" evidence="9">
    <location>
        <begin position="241"/>
        <end position="660"/>
    </location>
</feature>
<keyword evidence="5" id="KW-0720">Serine protease</keyword>
<keyword evidence="3" id="KW-0479">Metal-binding</keyword>
<dbReference type="Proteomes" id="UP001197247">
    <property type="component" value="Unassembled WGS sequence"/>
</dbReference>
<dbReference type="SMART" id="SM00944">
    <property type="entry name" value="Pro-kuma_activ"/>
    <property type="match status" value="1"/>
</dbReference>
<dbReference type="CDD" id="cd11377">
    <property type="entry name" value="Pro-peptidase_S53"/>
    <property type="match status" value="1"/>
</dbReference>
<comment type="caution">
    <text evidence="10">The sequence shown here is derived from an EMBL/GenBank/DDBJ whole genome shotgun (WGS) entry which is preliminary data.</text>
</comment>
<dbReference type="CDD" id="cd04056">
    <property type="entry name" value="Peptidases_S53"/>
    <property type="match status" value="1"/>
</dbReference>
<dbReference type="PANTHER" id="PTHR14218:SF15">
    <property type="entry name" value="TRIPEPTIDYL-PEPTIDASE 1"/>
    <property type="match status" value="1"/>
</dbReference>
<feature type="signal peptide" evidence="8">
    <location>
        <begin position="1"/>
        <end position="35"/>
    </location>
</feature>
<organism evidence="10 11">
    <name type="scientific">Kineosporia corallincola</name>
    <dbReference type="NCBI Taxonomy" id="2835133"/>
    <lineage>
        <taxon>Bacteria</taxon>
        <taxon>Bacillati</taxon>
        <taxon>Actinomycetota</taxon>
        <taxon>Actinomycetes</taxon>
        <taxon>Kineosporiales</taxon>
        <taxon>Kineosporiaceae</taxon>
        <taxon>Kineosporia</taxon>
    </lineage>
</organism>
<keyword evidence="2" id="KW-0645">Protease</keyword>
<evidence type="ECO:0000256" key="8">
    <source>
        <dbReference type="SAM" id="SignalP"/>
    </source>
</evidence>
<evidence type="ECO:0000313" key="11">
    <source>
        <dbReference type="Proteomes" id="UP001197247"/>
    </source>
</evidence>
<evidence type="ECO:0000256" key="4">
    <source>
        <dbReference type="ARBA" id="ARBA00022801"/>
    </source>
</evidence>
<dbReference type="InterPro" id="IPR015366">
    <property type="entry name" value="S53_propep"/>
</dbReference>
<protein>
    <submittedName>
        <fullName evidence="10">S8 family serine peptidase</fullName>
    </submittedName>
</protein>
<evidence type="ECO:0000256" key="1">
    <source>
        <dbReference type="ARBA" id="ARBA00001913"/>
    </source>
</evidence>
<proteinExistence type="predicted"/>
<keyword evidence="11" id="KW-1185">Reference proteome</keyword>
<dbReference type="PROSITE" id="PS51695">
    <property type="entry name" value="SEDOLISIN"/>
    <property type="match status" value="1"/>
</dbReference>
<dbReference type="InterPro" id="IPR000209">
    <property type="entry name" value="Peptidase_S8/S53_dom"/>
</dbReference>
<accession>A0ABS5TN07</accession>
<evidence type="ECO:0000256" key="7">
    <source>
        <dbReference type="ARBA" id="ARBA00023145"/>
    </source>
</evidence>
<dbReference type="InterPro" id="IPR023828">
    <property type="entry name" value="Peptidase_S8_Ser-AS"/>
</dbReference>
<dbReference type="PROSITE" id="PS00138">
    <property type="entry name" value="SUBTILASE_SER"/>
    <property type="match status" value="1"/>
</dbReference>
<dbReference type="InterPro" id="IPR036852">
    <property type="entry name" value="Peptidase_S8/S53_dom_sf"/>
</dbReference>
<dbReference type="EMBL" id="JAHBAY010000012">
    <property type="protein sequence ID" value="MBT0772486.1"/>
    <property type="molecule type" value="Genomic_DNA"/>
</dbReference>
<keyword evidence="4" id="KW-0378">Hydrolase</keyword>
<dbReference type="InterPro" id="IPR050819">
    <property type="entry name" value="Tripeptidyl-peptidase_I"/>
</dbReference>
<name>A0ABS5TN07_9ACTN</name>
<gene>
    <name evidence="10" type="ORF">KIH74_26305</name>
</gene>
<dbReference type="SUPFAM" id="SSF54897">
    <property type="entry name" value="Protease propeptides/inhibitors"/>
    <property type="match status" value="1"/>
</dbReference>
<evidence type="ECO:0000256" key="6">
    <source>
        <dbReference type="ARBA" id="ARBA00022837"/>
    </source>
</evidence>
<evidence type="ECO:0000256" key="5">
    <source>
        <dbReference type="ARBA" id="ARBA00022825"/>
    </source>
</evidence>
<dbReference type="PANTHER" id="PTHR14218">
    <property type="entry name" value="PROTEASE S8 TRIPEPTIDYL PEPTIDASE I CLN2"/>
    <property type="match status" value="1"/>
</dbReference>
<keyword evidence="7" id="KW-0865">Zymogen</keyword>
<evidence type="ECO:0000256" key="3">
    <source>
        <dbReference type="ARBA" id="ARBA00022723"/>
    </source>
</evidence>
<feature type="chain" id="PRO_5045364284" evidence="8">
    <location>
        <begin position="36"/>
        <end position="660"/>
    </location>
</feature>
<dbReference type="SUPFAM" id="SSF52743">
    <property type="entry name" value="Subtilisin-like"/>
    <property type="match status" value="1"/>
</dbReference>
<comment type="cofactor">
    <cofactor evidence="1">
        <name>Ca(2+)</name>
        <dbReference type="ChEBI" id="CHEBI:29108"/>
    </cofactor>
</comment>
<dbReference type="Gene3D" id="3.40.50.200">
    <property type="entry name" value="Peptidase S8/S53 domain"/>
    <property type="match status" value="1"/>
</dbReference>
<evidence type="ECO:0000313" key="10">
    <source>
        <dbReference type="EMBL" id="MBT0772486.1"/>
    </source>
</evidence>
<reference evidence="10 11" key="1">
    <citation type="submission" date="2021-05" db="EMBL/GenBank/DDBJ databases">
        <title>Kineosporia and Streptomyces sp. nov. two new marine actinobacteria isolated from Coral.</title>
        <authorList>
            <person name="Buangrab K."/>
            <person name="Sutthacheep M."/>
            <person name="Yeemin T."/>
            <person name="Harunari E."/>
            <person name="Igarashi Y."/>
            <person name="Kanchanasin P."/>
            <person name="Tanasupawat S."/>
            <person name="Phongsopitanun W."/>
        </authorList>
    </citation>
    <scope>NUCLEOTIDE SEQUENCE [LARGE SCALE GENOMIC DNA]</scope>
    <source>
        <strain evidence="10 11">J2-2</strain>
    </source>
</reference>
<evidence type="ECO:0000256" key="2">
    <source>
        <dbReference type="ARBA" id="ARBA00022670"/>
    </source>
</evidence>